<dbReference type="CDD" id="cd08504">
    <property type="entry name" value="PBP2_OppA"/>
    <property type="match status" value="1"/>
</dbReference>
<reference evidence="7" key="1">
    <citation type="journal article" date="2016" name="Genome Announc.">
        <title>Draft Genome Sequence of the Syntrophic Lactate-Degrading Bacterium Tepidanaerobacter syntrophicus JLT.</title>
        <authorList>
            <person name="Matsuura N."/>
            <person name="Ohashi A."/>
            <person name="Tourlousse D.M."/>
            <person name="Sekiguchi Y."/>
        </authorList>
    </citation>
    <scope>NUCLEOTIDE SEQUENCE [LARGE SCALE GENOMIC DNA]</scope>
    <source>
        <strain evidence="7">JL</strain>
    </source>
</reference>
<dbReference type="FunFam" id="3.90.76.10:FF:000001">
    <property type="entry name" value="Oligopeptide ABC transporter substrate-binding protein"/>
    <property type="match status" value="1"/>
</dbReference>
<dbReference type="InterPro" id="IPR030678">
    <property type="entry name" value="Peptide/Ni-bd"/>
</dbReference>
<dbReference type="EMBL" id="DF977000">
    <property type="protein sequence ID" value="GAQ24834.1"/>
    <property type="molecule type" value="Genomic_DNA"/>
</dbReference>
<evidence type="ECO:0000256" key="2">
    <source>
        <dbReference type="ARBA" id="ARBA00005695"/>
    </source>
</evidence>
<dbReference type="RefSeq" id="WP_059032030.1">
    <property type="nucleotide sequence ID" value="NZ_BSDN01000003.1"/>
</dbReference>
<dbReference type="AlphaFoldDB" id="A0A0U9HDF1"/>
<dbReference type="PANTHER" id="PTHR30290">
    <property type="entry name" value="PERIPLASMIC BINDING COMPONENT OF ABC TRANSPORTER"/>
    <property type="match status" value="1"/>
</dbReference>
<dbReference type="GO" id="GO:0030313">
    <property type="term" value="C:cell envelope"/>
    <property type="evidence" value="ECO:0007669"/>
    <property type="project" value="UniProtKB-SubCell"/>
</dbReference>
<dbReference type="GO" id="GO:0042597">
    <property type="term" value="C:periplasmic space"/>
    <property type="evidence" value="ECO:0007669"/>
    <property type="project" value="UniProtKB-ARBA"/>
</dbReference>
<dbReference type="PANTHER" id="PTHR30290:SF10">
    <property type="entry name" value="PERIPLASMIC OLIGOPEPTIDE-BINDING PROTEIN-RELATED"/>
    <property type="match status" value="1"/>
</dbReference>
<gene>
    <name evidence="7" type="ORF">TSYNT_6215</name>
</gene>
<protein>
    <submittedName>
        <fullName evidence="7">Oligopeptide transport system substrate-binding protein</fullName>
    </submittedName>
</protein>
<keyword evidence="3" id="KW-0813">Transport</keyword>
<keyword evidence="4 5" id="KW-0732">Signal</keyword>
<dbReference type="GO" id="GO:1904680">
    <property type="term" value="F:peptide transmembrane transporter activity"/>
    <property type="evidence" value="ECO:0007669"/>
    <property type="project" value="TreeGrafter"/>
</dbReference>
<dbReference type="Gene3D" id="3.10.105.10">
    <property type="entry name" value="Dipeptide-binding Protein, Domain 3"/>
    <property type="match status" value="1"/>
</dbReference>
<sequence length="553" mass="62164">MSKKFKSILALLTACILACTVLAGCGGSGTTEKTENAGDATTVKQELTFSQSSEIPSLDQQLINSMPSTEVSNAIFEGLVRLHDGKVQPGMAETWDISEDGKTYTFHLRDAKWSDGKPVTANDFEYGIKRLLDPKTGAAYAFAGYMIVNGEAYNTGKITDASQVGVKAIDEKTLEIKIANPAPYFLGYLSLACFMPTRQDIVEKYGKDFALEAANNVYNGPFILEEWKHESNVTLKKNPDYWNKDAVKLEKVTILQITDPNTALSMYENGELDWVYVPNTLWDKYKDNPSVKLMMNGAVDWLRLNLNAEDRPWLANLDFRKALNYALNREEYVNAATKGLYLPYSRLVLPLVAGAKGGKYTEECPIDGYPLSGDMEKAKEHLDKAMAALNIMDPKDISLELKFSDAAGDKPLAEVLQDQLTRNLGITVTVNPVTYKQKLADDVAGQYEAVYNGWMPDYDDPMTYLELFESNNTQNSTGWKNPEYDRLIEAARVETDPVKRQQYFWDAEKLLIEECPFVPLQCRQVAYLEKENLKGISRYFVGSDVDFIYAYFE</sequence>
<feature type="chain" id="PRO_5006864872" evidence="5">
    <location>
        <begin position="24"/>
        <end position="553"/>
    </location>
</feature>
<dbReference type="STRING" id="224999.GCA_001485475_00840"/>
<dbReference type="GO" id="GO:0043190">
    <property type="term" value="C:ATP-binding cassette (ABC) transporter complex"/>
    <property type="evidence" value="ECO:0007669"/>
    <property type="project" value="InterPro"/>
</dbReference>
<evidence type="ECO:0000256" key="1">
    <source>
        <dbReference type="ARBA" id="ARBA00004196"/>
    </source>
</evidence>
<evidence type="ECO:0000256" key="3">
    <source>
        <dbReference type="ARBA" id="ARBA00022448"/>
    </source>
</evidence>
<dbReference type="Gene3D" id="3.40.190.10">
    <property type="entry name" value="Periplasmic binding protein-like II"/>
    <property type="match status" value="1"/>
</dbReference>
<comment type="similarity">
    <text evidence="2">Belongs to the bacterial solute-binding protein 5 family.</text>
</comment>
<dbReference type="InterPro" id="IPR000914">
    <property type="entry name" value="SBP_5_dom"/>
</dbReference>
<dbReference type="PROSITE" id="PS51257">
    <property type="entry name" value="PROKAR_LIPOPROTEIN"/>
    <property type="match status" value="1"/>
</dbReference>
<feature type="domain" description="Solute-binding protein family 5" evidence="6">
    <location>
        <begin position="86"/>
        <end position="474"/>
    </location>
</feature>
<evidence type="ECO:0000256" key="4">
    <source>
        <dbReference type="ARBA" id="ARBA00022729"/>
    </source>
</evidence>
<dbReference type="OrthoDB" id="9801912at2"/>
<name>A0A0U9HDF1_9FIRM</name>
<proteinExistence type="inferred from homology"/>
<dbReference type="SUPFAM" id="SSF53850">
    <property type="entry name" value="Periplasmic binding protein-like II"/>
    <property type="match status" value="1"/>
</dbReference>
<dbReference type="PIRSF" id="PIRSF002741">
    <property type="entry name" value="MppA"/>
    <property type="match status" value="1"/>
</dbReference>
<dbReference type="InterPro" id="IPR039424">
    <property type="entry name" value="SBP_5"/>
</dbReference>
<feature type="signal peptide" evidence="5">
    <location>
        <begin position="1"/>
        <end position="23"/>
    </location>
</feature>
<accession>A0A0U9HDF1</accession>
<comment type="subcellular location">
    <subcellularLocation>
        <location evidence="1">Cell envelope</location>
    </subcellularLocation>
</comment>
<dbReference type="Proteomes" id="UP000062160">
    <property type="component" value="Unassembled WGS sequence"/>
</dbReference>
<evidence type="ECO:0000313" key="7">
    <source>
        <dbReference type="EMBL" id="GAQ24834.1"/>
    </source>
</evidence>
<dbReference type="Pfam" id="PF00496">
    <property type="entry name" value="SBP_bac_5"/>
    <property type="match status" value="1"/>
</dbReference>
<organism evidence="7">
    <name type="scientific">Tepidanaerobacter syntrophicus</name>
    <dbReference type="NCBI Taxonomy" id="224999"/>
    <lineage>
        <taxon>Bacteria</taxon>
        <taxon>Bacillati</taxon>
        <taxon>Bacillota</taxon>
        <taxon>Clostridia</taxon>
        <taxon>Thermosediminibacterales</taxon>
        <taxon>Tepidanaerobacteraceae</taxon>
        <taxon>Tepidanaerobacter</taxon>
    </lineage>
</organism>
<keyword evidence="8" id="KW-1185">Reference proteome</keyword>
<evidence type="ECO:0000313" key="8">
    <source>
        <dbReference type="Proteomes" id="UP000062160"/>
    </source>
</evidence>
<dbReference type="GO" id="GO:0015833">
    <property type="term" value="P:peptide transport"/>
    <property type="evidence" value="ECO:0007669"/>
    <property type="project" value="TreeGrafter"/>
</dbReference>
<dbReference type="Gene3D" id="3.90.76.10">
    <property type="entry name" value="Dipeptide-binding Protein, Domain 1"/>
    <property type="match status" value="1"/>
</dbReference>
<evidence type="ECO:0000256" key="5">
    <source>
        <dbReference type="SAM" id="SignalP"/>
    </source>
</evidence>
<evidence type="ECO:0000259" key="6">
    <source>
        <dbReference type="Pfam" id="PF00496"/>
    </source>
</evidence>